<dbReference type="PANTHER" id="PTHR13349">
    <property type="entry name" value="TRANSLATION MACHINERY-ASSOCIATED PROTEIN 16"/>
    <property type="match status" value="1"/>
</dbReference>
<comment type="similarity">
    <text evidence="1">Belongs to the TMA16 family.</text>
</comment>
<dbReference type="GO" id="GO:0005634">
    <property type="term" value="C:nucleus"/>
    <property type="evidence" value="ECO:0007669"/>
    <property type="project" value="TreeGrafter"/>
</dbReference>
<evidence type="ECO:0000313" key="3">
    <source>
        <dbReference type="EMBL" id="KAH0573739.1"/>
    </source>
</evidence>
<evidence type="ECO:0000256" key="1">
    <source>
        <dbReference type="ARBA" id="ARBA00034127"/>
    </source>
</evidence>
<name>V6LVL5_9EUKA</name>
<dbReference type="AlphaFoldDB" id="V6LVL5"/>
<dbReference type="Gene3D" id="1.20.1440.170">
    <property type="entry name" value="Translation machinery-associated protein 16-like"/>
    <property type="match status" value="1"/>
</dbReference>
<dbReference type="InterPro" id="IPR038356">
    <property type="entry name" value="Tma16_sf"/>
</dbReference>
<dbReference type="VEuPathDB" id="GiardiaDB:SS50377_23674"/>
<evidence type="ECO:0000313" key="2">
    <source>
        <dbReference type="EMBL" id="EST48657.1"/>
    </source>
</evidence>
<accession>V6LVL5</accession>
<dbReference type="EMBL" id="AUWU02000004">
    <property type="protein sequence ID" value="KAH0573739.1"/>
    <property type="molecule type" value="Genomic_DNA"/>
</dbReference>
<dbReference type="Proteomes" id="UP000018208">
    <property type="component" value="Unassembled WGS sequence"/>
</dbReference>
<sequence length="149" mass="17328">MPPKHFVHPRSREAEYTFARKNRDIRVRDQSLAHRSNKRQPIIGLYKFLQDKCLLNKDKHEYHEQDIVKMTTEYILSSYTNLQQLKSNIANQSKQLAFSSAVQMFNQGQFDVPDITDKYVTVKLLLWDGQSSSASGLKTIKIKGNIKIE</sequence>
<dbReference type="EMBL" id="KI545981">
    <property type="protein sequence ID" value="EST48657.1"/>
    <property type="molecule type" value="Genomic_DNA"/>
</dbReference>
<organism evidence="2">
    <name type="scientific">Spironucleus salmonicida</name>
    <dbReference type="NCBI Taxonomy" id="348837"/>
    <lineage>
        <taxon>Eukaryota</taxon>
        <taxon>Metamonada</taxon>
        <taxon>Diplomonadida</taxon>
        <taxon>Hexamitidae</taxon>
        <taxon>Hexamitinae</taxon>
        <taxon>Spironucleus</taxon>
    </lineage>
</organism>
<dbReference type="Pfam" id="PF11176">
    <property type="entry name" value="Tma16"/>
    <property type="match status" value="1"/>
</dbReference>
<dbReference type="PANTHER" id="PTHR13349:SF2">
    <property type="entry name" value="TRANSLATION MACHINERY-ASSOCIATED PROTEIN 16"/>
    <property type="match status" value="1"/>
</dbReference>
<evidence type="ECO:0000313" key="4">
    <source>
        <dbReference type="Proteomes" id="UP000018208"/>
    </source>
</evidence>
<gene>
    <name evidence="2" type="ORF">SS50377_11270</name>
    <name evidence="3" type="ORF">SS50377_23674</name>
</gene>
<keyword evidence="4" id="KW-1185">Reference proteome</keyword>
<protein>
    <submittedName>
        <fullName evidence="3">Translation machinery-associated protein 16</fullName>
    </submittedName>
</protein>
<dbReference type="InterPro" id="IPR021346">
    <property type="entry name" value="Tma16"/>
</dbReference>
<proteinExistence type="inferred from homology"/>
<reference evidence="2 3" key="1">
    <citation type="journal article" date="2014" name="PLoS Genet.">
        <title>The Genome of Spironucleus salmonicida Highlights a Fish Pathogen Adapted to Fluctuating Environments.</title>
        <authorList>
            <person name="Xu F."/>
            <person name="Jerlstrom-Hultqvist J."/>
            <person name="Einarsson E."/>
            <person name="Astvaldsson A."/>
            <person name="Svard S.G."/>
            <person name="Andersson J.O."/>
        </authorList>
    </citation>
    <scope>NUCLEOTIDE SEQUENCE</scope>
    <source>
        <strain evidence="3">ATCC 50377</strain>
    </source>
</reference>
<reference evidence="3" key="2">
    <citation type="submission" date="2020-12" db="EMBL/GenBank/DDBJ databases">
        <title>New Spironucleus salmonicida genome in near-complete chromosomes.</title>
        <authorList>
            <person name="Xu F."/>
            <person name="Kurt Z."/>
            <person name="Jimenez-Gonzalez A."/>
            <person name="Astvaldsson A."/>
            <person name="Andersson J.O."/>
            <person name="Svard S.G."/>
        </authorList>
    </citation>
    <scope>NUCLEOTIDE SEQUENCE</scope>
    <source>
        <strain evidence="3">ATCC 50377</strain>
    </source>
</reference>